<name>A0AAW2Z6M4_9EUKA</name>
<dbReference type="Proteomes" id="UP001431209">
    <property type="component" value="Unassembled WGS sequence"/>
</dbReference>
<dbReference type="InterPro" id="IPR021109">
    <property type="entry name" value="Peptidase_aspartic_dom_sf"/>
</dbReference>
<dbReference type="SUPFAM" id="SSF50630">
    <property type="entry name" value="Acid proteases"/>
    <property type="match status" value="1"/>
</dbReference>
<feature type="transmembrane region" description="Helical" evidence="1">
    <location>
        <begin position="415"/>
        <end position="437"/>
    </location>
</feature>
<proteinExistence type="predicted"/>
<gene>
    <name evidence="2" type="ORF">AKO1_003061</name>
</gene>
<reference evidence="2 3" key="1">
    <citation type="submission" date="2024-03" db="EMBL/GenBank/DDBJ databases">
        <title>The Acrasis kona genome and developmental transcriptomes reveal deep origins of eukaryotic multicellular pathways.</title>
        <authorList>
            <person name="Sheikh S."/>
            <person name="Fu C.-J."/>
            <person name="Brown M.W."/>
            <person name="Baldauf S.L."/>
        </authorList>
    </citation>
    <scope>NUCLEOTIDE SEQUENCE [LARGE SCALE GENOMIC DNA]</scope>
    <source>
        <strain evidence="2 3">ATCC MYA-3509</strain>
    </source>
</reference>
<dbReference type="AlphaFoldDB" id="A0AAW2Z6M4"/>
<organism evidence="2 3">
    <name type="scientific">Acrasis kona</name>
    <dbReference type="NCBI Taxonomy" id="1008807"/>
    <lineage>
        <taxon>Eukaryota</taxon>
        <taxon>Discoba</taxon>
        <taxon>Heterolobosea</taxon>
        <taxon>Tetramitia</taxon>
        <taxon>Eutetramitia</taxon>
        <taxon>Acrasidae</taxon>
        <taxon>Acrasis</taxon>
    </lineage>
</organism>
<keyword evidence="3" id="KW-1185">Reference proteome</keyword>
<dbReference type="EMBL" id="JAOPGA020001139">
    <property type="protein sequence ID" value="KAL0485478.1"/>
    <property type="molecule type" value="Genomic_DNA"/>
</dbReference>
<keyword evidence="1" id="KW-1133">Transmembrane helix</keyword>
<protein>
    <submittedName>
        <fullName evidence="2">CtsD</fullName>
    </submittedName>
</protein>
<keyword evidence="1" id="KW-0812">Transmembrane</keyword>
<accession>A0AAW2Z6M4</accession>
<evidence type="ECO:0000313" key="3">
    <source>
        <dbReference type="Proteomes" id="UP001431209"/>
    </source>
</evidence>
<sequence>MVVDTSDPNTYVYCCRSKHMETRNRTTTYCSKQDRCNKNLCESSNCPDLIIYHTKYSLSEGKSAIEAHIKTDLKIEELSFKTDIGFTQSTTNKDILTTFVEDDYFKNTEGWLGLGFSPFPQLSFYREMLDVHKGPHRTAQVGLDIFTSKQRANNDHLLPSDDDRSIFSYGGNMILGTSNINSYLNSVPTSAQFITWSQPLRRYNELIWKKLTTTETETKDLDKYRYEYGQRFMLYQLSIECENNVFKDLFYNYTGSWQAQIDTTITGIALPTDFYNMVKKWRPDNSTNPFLTFSLEHDGRRLRFPISWLQEELYNQFESILVYKRNVIVSPDPLIRIGTLFLEKYFVILDYTEYRIGFAEKEPILEKPTCPALTQCEGSDEYYEPTNECLPPMCDSYFFQYYDEAGKECKMYISFYILFPMILGGLCLSEFLIYEIYRRLTTQLILRASTNQ</sequence>
<keyword evidence="1" id="KW-0472">Membrane</keyword>
<evidence type="ECO:0000313" key="2">
    <source>
        <dbReference type="EMBL" id="KAL0485478.1"/>
    </source>
</evidence>
<evidence type="ECO:0000256" key="1">
    <source>
        <dbReference type="SAM" id="Phobius"/>
    </source>
</evidence>
<comment type="caution">
    <text evidence="2">The sequence shown here is derived from an EMBL/GenBank/DDBJ whole genome shotgun (WGS) entry which is preliminary data.</text>
</comment>
<dbReference type="Gene3D" id="2.40.70.10">
    <property type="entry name" value="Acid Proteases"/>
    <property type="match status" value="1"/>
</dbReference>